<evidence type="ECO:0000313" key="2">
    <source>
        <dbReference type="Proteomes" id="UP000799428"/>
    </source>
</evidence>
<reference evidence="1" key="1">
    <citation type="journal article" date="2020" name="Stud. Mycol.">
        <title>101 Dothideomycetes genomes: a test case for predicting lifestyles and emergence of pathogens.</title>
        <authorList>
            <person name="Haridas S."/>
            <person name="Albert R."/>
            <person name="Binder M."/>
            <person name="Bloem J."/>
            <person name="Labutti K."/>
            <person name="Salamov A."/>
            <person name="Andreopoulos B."/>
            <person name="Baker S."/>
            <person name="Barry K."/>
            <person name="Bills G."/>
            <person name="Bluhm B."/>
            <person name="Cannon C."/>
            <person name="Castanera R."/>
            <person name="Culley D."/>
            <person name="Daum C."/>
            <person name="Ezra D."/>
            <person name="Gonzalez J."/>
            <person name="Henrissat B."/>
            <person name="Kuo A."/>
            <person name="Liang C."/>
            <person name="Lipzen A."/>
            <person name="Lutzoni F."/>
            <person name="Magnuson J."/>
            <person name="Mondo S."/>
            <person name="Nolan M."/>
            <person name="Ohm R."/>
            <person name="Pangilinan J."/>
            <person name="Park H.-J."/>
            <person name="Ramirez L."/>
            <person name="Alfaro M."/>
            <person name="Sun H."/>
            <person name="Tritt A."/>
            <person name="Yoshinaga Y."/>
            <person name="Zwiers L.-H."/>
            <person name="Turgeon B."/>
            <person name="Goodwin S."/>
            <person name="Spatafora J."/>
            <person name="Crous P."/>
            <person name="Grigoriev I."/>
        </authorList>
    </citation>
    <scope>NUCLEOTIDE SEQUENCE</scope>
    <source>
        <strain evidence="1">CBS 279.74</strain>
    </source>
</reference>
<dbReference type="OrthoDB" id="3780108at2759"/>
<sequence length="111" mass="12356">GELWDTGAARISTVGKAEVEAYLRENPRTKIDWTPNNNNVSFRGQSPAKSLGTVRKENELGMVTFHVLDTPTPFLLSLADADRLGAYFNNVPNLIVRSDNSTFPVVRKWGH</sequence>
<keyword evidence="2" id="KW-1185">Reference proteome</keyword>
<feature type="non-terminal residue" evidence="1">
    <location>
        <position position="111"/>
    </location>
</feature>
<dbReference type="Proteomes" id="UP000799428">
    <property type="component" value="Unassembled WGS sequence"/>
</dbReference>
<proteinExistence type="predicted"/>
<feature type="non-terminal residue" evidence="1">
    <location>
        <position position="1"/>
    </location>
</feature>
<accession>A0A6G1JQJ6</accession>
<evidence type="ECO:0000313" key="1">
    <source>
        <dbReference type="EMBL" id="KAF2702505.1"/>
    </source>
</evidence>
<protein>
    <submittedName>
        <fullName evidence="1">Uncharacterized protein</fullName>
    </submittedName>
</protein>
<name>A0A6G1JQJ6_9PLEO</name>
<dbReference type="AlphaFoldDB" id="A0A6G1JQJ6"/>
<organism evidence="1 2">
    <name type="scientific">Pleomassaria siparia CBS 279.74</name>
    <dbReference type="NCBI Taxonomy" id="1314801"/>
    <lineage>
        <taxon>Eukaryota</taxon>
        <taxon>Fungi</taxon>
        <taxon>Dikarya</taxon>
        <taxon>Ascomycota</taxon>
        <taxon>Pezizomycotina</taxon>
        <taxon>Dothideomycetes</taxon>
        <taxon>Pleosporomycetidae</taxon>
        <taxon>Pleosporales</taxon>
        <taxon>Pleomassariaceae</taxon>
        <taxon>Pleomassaria</taxon>
    </lineage>
</organism>
<dbReference type="EMBL" id="MU005817">
    <property type="protein sequence ID" value="KAF2702505.1"/>
    <property type="molecule type" value="Genomic_DNA"/>
</dbReference>
<gene>
    <name evidence="1" type="ORF">K504DRAFT_348604</name>
</gene>